<feature type="domain" description="Fibronectin type-III" evidence="4">
    <location>
        <begin position="157"/>
        <end position="245"/>
    </location>
</feature>
<name>A0AAV3A5H3_PYXAD</name>
<keyword evidence="2" id="KW-0472">Membrane</keyword>
<dbReference type="InterPro" id="IPR003961">
    <property type="entry name" value="FN3_dom"/>
</dbReference>
<reference evidence="5" key="1">
    <citation type="thesis" date="2020" institute="ProQuest LLC" country="789 East Eisenhower Parkway, Ann Arbor, MI, USA">
        <title>Comparative Genomics and Chromosome Evolution.</title>
        <authorList>
            <person name="Mudd A.B."/>
        </authorList>
    </citation>
    <scope>NUCLEOTIDE SEQUENCE</scope>
    <source>
        <strain evidence="5">1538</strain>
        <tissue evidence="5">Blood</tissue>
    </source>
</reference>
<accession>A0AAV3A5H3</accession>
<feature type="transmembrane region" description="Helical" evidence="2">
    <location>
        <begin position="268"/>
        <end position="293"/>
    </location>
</feature>
<proteinExistence type="predicted"/>
<sequence>MSYDKKLSLSCLLLLLLTLCATVTGIHAERNTTAEPEENKHNTGLHRTNNTMSSLTTVSPDSEQSSVPQPRKITQSQKTTREKIQFITEYIDYDNYNDDDDDDDDNGYKKHFTLPPQISYEPCPFDRCKHLQLPCNEIQKSAKGKCLCPGISGRNIPPDAPHINNVTPGQTGISVNWCSPLSTVQRYRVLYGPPEGPLDKGPLLNQTYRFFSIPNLVPGTAYKVCVVAINDAGESQVEPKEAEERWPGHGENSGPCGVYKTYNPYGSYIYLAVGIGSAVVTCLLGIFVFVYWFKCRKRNRKIKRTIGDEMGVTNMSFRAESIENL</sequence>
<evidence type="ECO:0000256" key="1">
    <source>
        <dbReference type="SAM" id="MobiDB-lite"/>
    </source>
</evidence>
<organism evidence="5 6">
    <name type="scientific">Pyxicephalus adspersus</name>
    <name type="common">African bullfrog</name>
    <dbReference type="NCBI Taxonomy" id="30357"/>
    <lineage>
        <taxon>Eukaryota</taxon>
        <taxon>Metazoa</taxon>
        <taxon>Chordata</taxon>
        <taxon>Craniata</taxon>
        <taxon>Vertebrata</taxon>
        <taxon>Euteleostomi</taxon>
        <taxon>Amphibia</taxon>
        <taxon>Batrachia</taxon>
        <taxon>Anura</taxon>
        <taxon>Neobatrachia</taxon>
        <taxon>Ranoidea</taxon>
        <taxon>Pyxicephalidae</taxon>
        <taxon>Pyxicephalinae</taxon>
        <taxon>Pyxicephalus</taxon>
    </lineage>
</organism>
<dbReference type="AlphaFoldDB" id="A0AAV3A5H3"/>
<comment type="caution">
    <text evidence="5">The sequence shown here is derived from an EMBL/GenBank/DDBJ whole genome shotgun (WGS) entry which is preliminary data.</text>
</comment>
<dbReference type="Gene3D" id="2.60.40.10">
    <property type="entry name" value="Immunoglobulins"/>
    <property type="match status" value="1"/>
</dbReference>
<gene>
    <name evidence="5" type="ORF">GDO54_002719</name>
</gene>
<feature type="compositionally biased region" description="Polar residues" evidence="1">
    <location>
        <begin position="45"/>
        <end position="78"/>
    </location>
</feature>
<dbReference type="SUPFAM" id="SSF49265">
    <property type="entry name" value="Fibronectin type III"/>
    <property type="match status" value="1"/>
</dbReference>
<dbReference type="InterPro" id="IPR036116">
    <property type="entry name" value="FN3_sf"/>
</dbReference>
<feature type="chain" id="PRO_5043584722" description="Fibronectin type-III domain-containing protein" evidence="3">
    <location>
        <begin position="29"/>
        <end position="325"/>
    </location>
</feature>
<evidence type="ECO:0000313" key="6">
    <source>
        <dbReference type="Proteomes" id="UP001181693"/>
    </source>
</evidence>
<dbReference type="Proteomes" id="UP001181693">
    <property type="component" value="Unassembled WGS sequence"/>
</dbReference>
<evidence type="ECO:0000256" key="3">
    <source>
        <dbReference type="SAM" id="SignalP"/>
    </source>
</evidence>
<dbReference type="PROSITE" id="PS50853">
    <property type="entry name" value="FN3"/>
    <property type="match status" value="1"/>
</dbReference>
<dbReference type="Pfam" id="PF00041">
    <property type="entry name" value="fn3"/>
    <property type="match status" value="1"/>
</dbReference>
<feature type="signal peptide" evidence="3">
    <location>
        <begin position="1"/>
        <end position="28"/>
    </location>
</feature>
<dbReference type="SMART" id="SM00060">
    <property type="entry name" value="FN3"/>
    <property type="match status" value="1"/>
</dbReference>
<feature type="compositionally biased region" description="Basic and acidic residues" evidence="1">
    <location>
        <begin position="31"/>
        <end position="41"/>
    </location>
</feature>
<dbReference type="InterPro" id="IPR013783">
    <property type="entry name" value="Ig-like_fold"/>
</dbReference>
<dbReference type="EMBL" id="DYDO01000010">
    <property type="protein sequence ID" value="DBA17243.1"/>
    <property type="molecule type" value="Genomic_DNA"/>
</dbReference>
<keyword evidence="3" id="KW-0732">Signal</keyword>
<evidence type="ECO:0000259" key="4">
    <source>
        <dbReference type="PROSITE" id="PS50853"/>
    </source>
</evidence>
<keyword evidence="2" id="KW-0812">Transmembrane</keyword>
<keyword evidence="6" id="KW-1185">Reference proteome</keyword>
<keyword evidence="2" id="KW-1133">Transmembrane helix</keyword>
<feature type="region of interest" description="Disordered" evidence="1">
    <location>
        <begin position="31"/>
        <end position="79"/>
    </location>
</feature>
<evidence type="ECO:0000313" key="5">
    <source>
        <dbReference type="EMBL" id="DBA17243.1"/>
    </source>
</evidence>
<evidence type="ECO:0000256" key="2">
    <source>
        <dbReference type="SAM" id="Phobius"/>
    </source>
</evidence>
<dbReference type="CDD" id="cd00063">
    <property type="entry name" value="FN3"/>
    <property type="match status" value="1"/>
</dbReference>
<protein>
    <recommendedName>
        <fullName evidence="4">Fibronectin type-III domain-containing protein</fullName>
    </recommendedName>
</protein>